<protein>
    <submittedName>
        <fullName evidence="2">DUF4283 domain-containing protein</fullName>
    </submittedName>
</protein>
<reference evidence="1" key="1">
    <citation type="journal article" date="2013" name="Genetics">
        <title>The draft genome and transcriptome of Panagrellus redivivus are shaped by the harsh demands of a free-living lifestyle.</title>
        <authorList>
            <person name="Srinivasan J."/>
            <person name="Dillman A.R."/>
            <person name="Macchietto M.G."/>
            <person name="Heikkinen L."/>
            <person name="Lakso M."/>
            <person name="Fracchia K.M."/>
            <person name="Antoshechkin I."/>
            <person name="Mortazavi A."/>
            <person name="Wong G."/>
            <person name="Sternberg P.W."/>
        </authorList>
    </citation>
    <scope>NUCLEOTIDE SEQUENCE [LARGE SCALE GENOMIC DNA]</scope>
    <source>
        <strain evidence="1">MT8872</strain>
    </source>
</reference>
<organism evidence="1 2">
    <name type="scientific">Panagrellus redivivus</name>
    <name type="common">Microworm</name>
    <dbReference type="NCBI Taxonomy" id="6233"/>
    <lineage>
        <taxon>Eukaryota</taxon>
        <taxon>Metazoa</taxon>
        <taxon>Ecdysozoa</taxon>
        <taxon>Nematoda</taxon>
        <taxon>Chromadorea</taxon>
        <taxon>Rhabditida</taxon>
        <taxon>Tylenchina</taxon>
        <taxon>Panagrolaimomorpha</taxon>
        <taxon>Panagrolaimoidea</taxon>
        <taxon>Panagrolaimidae</taxon>
        <taxon>Panagrellus</taxon>
    </lineage>
</organism>
<keyword evidence="1" id="KW-1185">Reference proteome</keyword>
<proteinExistence type="predicted"/>
<sequence>MCPFDNTWLDAFMEHNYVNMDFISIHSADQAVLDVDEESLAQFITAQSDSFFFSIKLRSPVNYERVEEQLKKTFGKHFIPFTDISTNQKLISVSWYNSTHKLTYRRYIPAL</sequence>
<evidence type="ECO:0000313" key="2">
    <source>
        <dbReference type="WBParaSite" id="Pan_g17188.t1"/>
    </source>
</evidence>
<dbReference type="Proteomes" id="UP000492821">
    <property type="component" value="Unassembled WGS sequence"/>
</dbReference>
<accession>A0A7E4V804</accession>
<reference evidence="2" key="2">
    <citation type="submission" date="2020-10" db="UniProtKB">
        <authorList>
            <consortium name="WormBaseParasite"/>
        </authorList>
    </citation>
    <scope>IDENTIFICATION</scope>
</reference>
<evidence type="ECO:0000313" key="1">
    <source>
        <dbReference type="Proteomes" id="UP000492821"/>
    </source>
</evidence>
<name>A0A7E4V804_PANRE</name>
<dbReference type="WBParaSite" id="Pan_g17188.t1">
    <property type="protein sequence ID" value="Pan_g17188.t1"/>
    <property type="gene ID" value="Pan_g17188"/>
</dbReference>
<dbReference type="AlphaFoldDB" id="A0A7E4V804"/>